<dbReference type="InterPro" id="IPR039424">
    <property type="entry name" value="SBP_5"/>
</dbReference>
<dbReference type="SUPFAM" id="SSF53850">
    <property type="entry name" value="Periplasmic binding protein-like II"/>
    <property type="match status" value="1"/>
</dbReference>
<dbReference type="PANTHER" id="PTHR30290:SF64">
    <property type="entry name" value="ABC TRANSPORTER PERIPLASMIC BINDING PROTEIN"/>
    <property type="match status" value="1"/>
</dbReference>
<comment type="caution">
    <text evidence="3">The sequence shown here is derived from an EMBL/GenBank/DDBJ whole genome shotgun (WGS) entry which is preliminary data.</text>
</comment>
<dbReference type="InterPro" id="IPR030678">
    <property type="entry name" value="Peptide/Ni-bd"/>
</dbReference>
<dbReference type="PANTHER" id="PTHR30290">
    <property type="entry name" value="PERIPLASMIC BINDING COMPONENT OF ABC TRANSPORTER"/>
    <property type="match status" value="1"/>
</dbReference>
<organism evidence="3 4">
    <name type="scientific">Arthrobacter silviterrae</name>
    <dbReference type="NCBI Taxonomy" id="2026658"/>
    <lineage>
        <taxon>Bacteria</taxon>
        <taxon>Bacillati</taxon>
        <taxon>Actinomycetota</taxon>
        <taxon>Actinomycetes</taxon>
        <taxon>Micrococcales</taxon>
        <taxon>Micrococcaceae</taxon>
        <taxon>Arthrobacter</taxon>
    </lineage>
</organism>
<accession>A0ABX0DAS6</accession>
<proteinExistence type="predicted"/>
<dbReference type="InterPro" id="IPR000914">
    <property type="entry name" value="SBP_5_dom"/>
</dbReference>
<dbReference type="PROSITE" id="PS51257">
    <property type="entry name" value="PROKAR_LIPOPROTEIN"/>
    <property type="match status" value="1"/>
</dbReference>
<dbReference type="Proteomes" id="UP000479226">
    <property type="component" value="Unassembled WGS sequence"/>
</dbReference>
<feature type="domain" description="Solute-binding protein family 5" evidence="2">
    <location>
        <begin position="83"/>
        <end position="444"/>
    </location>
</feature>
<keyword evidence="4" id="KW-1185">Reference proteome</keyword>
<evidence type="ECO:0000259" key="2">
    <source>
        <dbReference type="Pfam" id="PF00496"/>
    </source>
</evidence>
<dbReference type="PIRSF" id="PIRSF002741">
    <property type="entry name" value="MppA"/>
    <property type="match status" value="1"/>
</dbReference>
<reference evidence="3 4" key="1">
    <citation type="submission" date="2020-02" db="EMBL/GenBank/DDBJ databases">
        <title>Genome sequence of the type strain DSM 27180 of Arthrobacter silviterrae.</title>
        <authorList>
            <person name="Gao J."/>
            <person name="Sun J."/>
        </authorList>
    </citation>
    <scope>NUCLEOTIDE SEQUENCE [LARGE SCALE GENOMIC DNA]</scope>
    <source>
        <strain evidence="3 4">DSM 27180</strain>
    </source>
</reference>
<sequence>MKDFGRRNFLGAIIAGSALTMVGCKGAVAGGQAGDGILTLGADAGASNQFPENFNANGGGDGGPGIGFFYETLFRVSTRNGGKLEPHLAEKVVYSNAGATATYTLRKGVTWSDGKPFTADDVAFTYNFVFGKPGPNEFIKEEVKALDAHTVEVNYTGPNYQQDTNMSMYYPVYPKHIYGQQADYGKYVDKKPVGTGPGVLKSFSGQQVQITLREDYWGGKAKGVKEVHIIPTGTVGNIQSSISSGKVDWADGGGAGVLTQFLGMGKDNHYEYFPDGSSRGVLFGCNYAPLNDPAVRRALRDSVDLSAATKAVGIGYTVPSVTGLNLDLYNGAVPAEYAKPLEPAVDKAKADLAAAGFTVEGGNLTKDGKAYPLRLFVNLGQATDIVVAPMIIDQWKKNLGIDVKYMPTPDTVFQAKIHDYEMMVWTTNLNGSAYNAYQGYSWSNMSDKAQKNGAGNQGLWKMPKDANDALIQLSSVPMDQTEQINKLLKVIQTAVATEAPYMAYMSGGSGEMWTTKNWKGFPSMKDDAVNYRSSIGGYNNVSLTTINLSKA</sequence>
<evidence type="ECO:0000313" key="4">
    <source>
        <dbReference type="Proteomes" id="UP000479226"/>
    </source>
</evidence>
<evidence type="ECO:0000256" key="1">
    <source>
        <dbReference type="ARBA" id="ARBA00022729"/>
    </source>
</evidence>
<dbReference type="Gene3D" id="3.40.190.10">
    <property type="entry name" value="Periplasmic binding protein-like II"/>
    <property type="match status" value="1"/>
</dbReference>
<keyword evidence="1" id="KW-0732">Signal</keyword>
<dbReference type="RefSeq" id="WP_165182246.1">
    <property type="nucleotide sequence ID" value="NZ_JAAKZI010000018.1"/>
</dbReference>
<dbReference type="Gene3D" id="3.90.76.10">
    <property type="entry name" value="Dipeptide-binding Protein, Domain 1"/>
    <property type="match status" value="1"/>
</dbReference>
<name>A0ABX0DAS6_9MICC</name>
<evidence type="ECO:0000313" key="3">
    <source>
        <dbReference type="EMBL" id="NGN84014.1"/>
    </source>
</evidence>
<gene>
    <name evidence="3" type="ORF">G6N77_11160</name>
</gene>
<protein>
    <submittedName>
        <fullName evidence="3">ABC transporter substrate-binding protein</fullName>
    </submittedName>
</protein>
<dbReference type="InterPro" id="IPR006311">
    <property type="entry name" value="TAT_signal"/>
</dbReference>
<dbReference type="Pfam" id="PF00496">
    <property type="entry name" value="SBP_bac_5"/>
    <property type="match status" value="1"/>
</dbReference>
<dbReference type="PROSITE" id="PS51318">
    <property type="entry name" value="TAT"/>
    <property type="match status" value="1"/>
</dbReference>
<dbReference type="Gene3D" id="3.10.105.10">
    <property type="entry name" value="Dipeptide-binding Protein, Domain 3"/>
    <property type="match status" value="1"/>
</dbReference>
<dbReference type="EMBL" id="JAAKZI010000018">
    <property type="protein sequence ID" value="NGN84014.1"/>
    <property type="molecule type" value="Genomic_DNA"/>
</dbReference>